<dbReference type="AlphaFoldDB" id="A0A9P6RX38"/>
<dbReference type="OrthoDB" id="2427108at2759"/>
<accession>A0A9P6RX38</accession>
<dbReference type="Proteomes" id="UP000738325">
    <property type="component" value="Unassembled WGS sequence"/>
</dbReference>
<sequence>MERPRPPPAPGPHTTRRKLEDVMTLYTPPLVMSVFHYNKSFTVIDIDPGIHDMATATVINSQNEKYYGQHQHTSISRRVLQQGFSEWIVKDIERLNGRGQSVAWSQLKEKVIKF</sequence>
<reference evidence="1" key="1">
    <citation type="journal article" date="2020" name="Fungal Divers.">
        <title>Resolving the Mortierellaceae phylogeny through synthesis of multi-gene phylogenetics and phylogenomics.</title>
        <authorList>
            <person name="Vandepol N."/>
            <person name="Liber J."/>
            <person name="Desiro A."/>
            <person name="Na H."/>
            <person name="Kennedy M."/>
            <person name="Barry K."/>
            <person name="Grigoriev I.V."/>
            <person name="Miller A.N."/>
            <person name="O'Donnell K."/>
            <person name="Stajich J.E."/>
            <person name="Bonito G."/>
        </authorList>
    </citation>
    <scope>NUCLEOTIDE SEQUENCE</scope>
    <source>
        <strain evidence="1">REB-010B</strain>
    </source>
</reference>
<gene>
    <name evidence="1" type="ORF">BGZ99_006143</name>
</gene>
<name>A0A9P6RX38_9FUNG</name>
<keyword evidence="2" id="KW-1185">Reference proteome</keyword>
<dbReference type="EMBL" id="JAAAIP010000041">
    <property type="protein sequence ID" value="KAG0328127.1"/>
    <property type="molecule type" value="Genomic_DNA"/>
</dbReference>
<proteinExistence type="predicted"/>
<comment type="caution">
    <text evidence="1">The sequence shown here is derived from an EMBL/GenBank/DDBJ whole genome shotgun (WGS) entry which is preliminary data.</text>
</comment>
<evidence type="ECO:0000313" key="2">
    <source>
        <dbReference type="Proteomes" id="UP000738325"/>
    </source>
</evidence>
<evidence type="ECO:0000313" key="1">
    <source>
        <dbReference type="EMBL" id="KAG0328127.1"/>
    </source>
</evidence>
<organism evidence="1 2">
    <name type="scientific">Dissophora globulifera</name>
    <dbReference type="NCBI Taxonomy" id="979702"/>
    <lineage>
        <taxon>Eukaryota</taxon>
        <taxon>Fungi</taxon>
        <taxon>Fungi incertae sedis</taxon>
        <taxon>Mucoromycota</taxon>
        <taxon>Mortierellomycotina</taxon>
        <taxon>Mortierellomycetes</taxon>
        <taxon>Mortierellales</taxon>
        <taxon>Mortierellaceae</taxon>
        <taxon>Dissophora</taxon>
    </lineage>
</organism>
<protein>
    <submittedName>
        <fullName evidence="1">Uncharacterized protein</fullName>
    </submittedName>
</protein>